<reference evidence="9" key="1">
    <citation type="submission" date="2020-11" db="EMBL/GenBank/DDBJ databases">
        <authorList>
            <person name="Tran Van P."/>
        </authorList>
    </citation>
    <scope>NUCLEOTIDE SEQUENCE</scope>
</reference>
<dbReference type="GO" id="GO:0005634">
    <property type="term" value="C:nucleus"/>
    <property type="evidence" value="ECO:0007669"/>
    <property type="project" value="TreeGrafter"/>
</dbReference>
<dbReference type="SUPFAM" id="SSF56112">
    <property type="entry name" value="Protein kinase-like (PK-like)"/>
    <property type="match status" value="2"/>
</dbReference>
<proteinExistence type="inferred from homology"/>
<organism evidence="9">
    <name type="scientific">Oppiella nova</name>
    <dbReference type="NCBI Taxonomy" id="334625"/>
    <lineage>
        <taxon>Eukaryota</taxon>
        <taxon>Metazoa</taxon>
        <taxon>Ecdysozoa</taxon>
        <taxon>Arthropoda</taxon>
        <taxon>Chelicerata</taxon>
        <taxon>Arachnida</taxon>
        <taxon>Acari</taxon>
        <taxon>Acariformes</taxon>
        <taxon>Sarcoptiformes</taxon>
        <taxon>Oribatida</taxon>
        <taxon>Brachypylina</taxon>
        <taxon>Oppioidea</taxon>
        <taxon>Oppiidae</taxon>
        <taxon>Oppiella</taxon>
    </lineage>
</organism>
<feature type="domain" description="Protein kinase" evidence="8">
    <location>
        <begin position="1"/>
        <end position="108"/>
    </location>
</feature>
<evidence type="ECO:0000256" key="3">
    <source>
        <dbReference type="ARBA" id="ARBA00022777"/>
    </source>
</evidence>
<evidence type="ECO:0000256" key="6">
    <source>
        <dbReference type="PROSITE-ProRule" id="PRU10141"/>
    </source>
</evidence>
<dbReference type="EMBL" id="OC923732">
    <property type="protein sequence ID" value="CAD7655033.1"/>
    <property type="molecule type" value="Genomic_DNA"/>
</dbReference>
<evidence type="ECO:0000313" key="9">
    <source>
        <dbReference type="EMBL" id="CAD7655033.1"/>
    </source>
</evidence>
<keyword evidence="4 6" id="KW-0067">ATP-binding</keyword>
<dbReference type="GO" id="GO:0005737">
    <property type="term" value="C:cytoplasm"/>
    <property type="evidence" value="ECO:0007669"/>
    <property type="project" value="TreeGrafter"/>
</dbReference>
<dbReference type="PANTHER" id="PTHR11042">
    <property type="entry name" value="EUKARYOTIC TRANSLATION INITIATION FACTOR 2-ALPHA KINASE EIF2-ALPHA KINASE -RELATED"/>
    <property type="match status" value="1"/>
</dbReference>
<evidence type="ECO:0000256" key="4">
    <source>
        <dbReference type="ARBA" id="ARBA00022840"/>
    </source>
</evidence>
<dbReference type="Proteomes" id="UP000728032">
    <property type="component" value="Unassembled WGS sequence"/>
</dbReference>
<keyword evidence="1" id="KW-0808">Transferase</keyword>
<dbReference type="PROSITE" id="PS00107">
    <property type="entry name" value="PROTEIN_KINASE_ATP"/>
    <property type="match status" value="1"/>
</dbReference>
<gene>
    <name evidence="9" type="ORF">ONB1V03_LOCUS11678</name>
</gene>
<dbReference type="InterPro" id="IPR050339">
    <property type="entry name" value="CC_SR_Kinase"/>
</dbReference>
<evidence type="ECO:0000256" key="5">
    <source>
        <dbReference type="ARBA" id="ARBA00037982"/>
    </source>
</evidence>
<dbReference type="InterPro" id="IPR000719">
    <property type="entry name" value="Prot_kinase_dom"/>
</dbReference>
<dbReference type="Gene3D" id="1.10.510.10">
    <property type="entry name" value="Transferase(Phosphotransferase) domain 1"/>
    <property type="match status" value="1"/>
</dbReference>
<name>A0A7R9QSF5_9ACAR</name>
<keyword evidence="3" id="KW-0418">Kinase</keyword>
<keyword evidence="10" id="KW-1185">Reference proteome</keyword>
<protein>
    <recommendedName>
        <fullName evidence="8">Protein kinase domain-containing protein</fullName>
    </recommendedName>
</protein>
<dbReference type="GO" id="GO:0004674">
    <property type="term" value="F:protein serine/threonine kinase activity"/>
    <property type="evidence" value="ECO:0007669"/>
    <property type="project" value="UniProtKB-KW"/>
</dbReference>
<evidence type="ECO:0000256" key="2">
    <source>
        <dbReference type="ARBA" id="ARBA00022741"/>
    </source>
</evidence>
<dbReference type="PROSITE" id="PS50011">
    <property type="entry name" value="PROTEIN_KINASE_DOM"/>
    <property type="match status" value="1"/>
</dbReference>
<dbReference type="InterPro" id="IPR011009">
    <property type="entry name" value="Kinase-like_dom_sf"/>
</dbReference>
<comment type="similarity">
    <text evidence="5">Belongs to the protein kinase superfamily. Ser/Thr protein kinase family. GCN2 subfamily.</text>
</comment>
<keyword evidence="7" id="KW-0723">Serine/threonine-protein kinase</keyword>
<dbReference type="PROSITE" id="PS00108">
    <property type="entry name" value="PROTEIN_KINASE_ST"/>
    <property type="match status" value="1"/>
</dbReference>
<evidence type="ECO:0000313" key="10">
    <source>
        <dbReference type="Proteomes" id="UP000728032"/>
    </source>
</evidence>
<dbReference type="GO" id="GO:0005524">
    <property type="term" value="F:ATP binding"/>
    <property type="evidence" value="ECO:0007669"/>
    <property type="project" value="UniProtKB-UniRule"/>
</dbReference>
<keyword evidence="2 6" id="KW-0547">Nucleotide-binding</keyword>
<dbReference type="OrthoDB" id="248923at2759"/>
<accession>A0A7R9QSF5</accession>
<dbReference type="Gene3D" id="3.30.200.20">
    <property type="entry name" value="Phosphorylase Kinase, domain 1"/>
    <property type="match status" value="1"/>
</dbReference>
<dbReference type="AlphaFoldDB" id="A0A7R9QSF5"/>
<dbReference type="Pfam" id="PF00069">
    <property type="entry name" value="Pkinase"/>
    <property type="match status" value="1"/>
</dbReference>
<evidence type="ECO:0000259" key="8">
    <source>
        <dbReference type="PROSITE" id="PS50011"/>
    </source>
</evidence>
<feature type="binding site" evidence="6">
    <location>
        <position position="100"/>
    </location>
    <ligand>
        <name>ATP</name>
        <dbReference type="ChEBI" id="CHEBI:30616"/>
    </ligand>
</feature>
<sequence length="108" mass="12648">MNLIEYFISCEIFKELLECVQYLHELNPQIIHRDLKPDNILIAENAREGRFVKLCDFGLAALHNYLNPNHTGELEFIGKGLYGYVRKVRNKSTNDIYAIKMIELTEFI</sequence>
<dbReference type="InterPro" id="IPR017441">
    <property type="entry name" value="Protein_kinase_ATP_BS"/>
</dbReference>
<dbReference type="EMBL" id="CAJPVJ010008907">
    <property type="protein sequence ID" value="CAG2172220.1"/>
    <property type="molecule type" value="Genomic_DNA"/>
</dbReference>
<evidence type="ECO:0000256" key="7">
    <source>
        <dbReference type="RuleBase" id="RU000304"/>
    </source>
</evidence>
<evidence type="ECO:0000256" key="1">
    <source>
        <dbReference type="ARBA" id="ARBA00022679"/>
    </source>
</evidence>
<dbReference type="InterPro" id="IPR008271">
    <property type="entry name" value="Ser/Thr_kinase_AS"/>
</dbReference>